<reference evidence="7 8" key="1">
    <citation type="submission" date="2023-09" db="EMBL/GenBank/DDBJ databases">
        <authorList>
            <person name="Rey-Velasco X."/>
        </authorList>
    </citation>
    <scope>NUCLEOTIDE SEQUENCE [LARGE SCALE GENOMIC DNA]</scope>
    <source>
        <strain evidence="7 8">W332</strain>
    </source>
</reference>
<dbReference type="PANTHER" id="PTHR43461">
    <property type="entry name" value="TRANSMEMBRANE PROTEIN 256"/>
    <property type="match status" value="1"/>
</dbReference>
<feature type="transmembrane region" description="Helical" evidence="6">
    <location>
        <begin position="71"/>
        <end position="89"/>
    </location>
</feature>
<keyword evidence="5 6" id="KW-0472">Membrane</keyword>
<sequence length="129" mass="13965">MNKSVLITACVLGALSIILGAFAAHGLKKSISAESMSIFETGVKYQMYHALFLLCVGSSSYVIASYQKTIMYLVIIGVVFFSGSLYGLGTNNLTNFNFKKIGFITPIGGLLLIAAWITLLINFVKIKLN</sequence>
<evidence type="ECO:0000313" key="8">
    <source>
        <dbReference type="Proteomes" id="UP001259492"/>
    </source>
</evidence>
<comment type="subcellular location">
    <subcellularLocation>
        <location evidence="1">Membrane</location>
        <topology evidence="1">Multi-pass membrane protein</topology>
    </subcellularLocation>
</comment>
<feature type="transmembrane region" description="Helical" evidence="6">
    <location>
        <begin position="47"/>
        <end position="64"/>
    </location>
</feature>
<dbReference type="Proteomes" id="UP001259492">
    <property type="component" value="Unassembled WGS sequence"/>
</dbReference>
<dbReference type="EMBL" id="JAVRIA010000012">
    <property type="protein sequence ID" value="MDT0559664.1"/>
    <property type="molecule type" value="Genomic_DNA"/>
</dbReference>
<comment type="caution">
    <text evidence="7">The sequence shown here is derived from an EMBL/GenBank/DDBJ whole genome shotgun (WGS) entry which is preliminary data.</text>
</comment>
<evidence type="ECO:0000256" key="6">
    <source>
        <dbReference type="SAM" id="Phobius"/>
    </source>
</evidence>
<gene>
    <name evidence="7" type="ORF">RM697_13470</name>
</gene>
<evidence type="ECO:0000256" key="3">
    <source>
        <dbReference type="ARBA" id="ARBA00022692"/>
    </source>
</evidence>
<accession>A0ABU2YPN5</accession>
<name>A0ABU2YPN5_9FLAO</name>
<keyword evidence="4 6" id="KW-1133">Transmembrane helix</keyword>
<dbReference type="PANTHER" id="PTHR43461:SF1">
    <property type="entry name" value="TRANSMEMBRANE PROTEIN 256"/>
    <property type="match status" value="1"/>
</dbReference>
<evidence type="ECO:0000256" key="1">
    <source>
        <dbReference type="ARBA" id="ARBA00004141"/>
    </source>
</evidence>
<evidence type="ECO:0000256" key="2">
    <source>
        <dbReference type="ARBA" id="ARBA00009694"/>
    </source>
</evidence>
<dbReference type="RefSeq" id="WP_311428427.1">
    <property type="nucleotide sequence ID" value="NZ_JAVRIA010000012.1"/>
</dbReference>
<comment type="similarity">
    <text evidence="2">Belongs to the UPF0382 family.</text>
</comment>
<keyword evidence="3 6" id="KW-0812">Transmembrane</keyword>
<evidence type="ECO:0000256" key="5">
    <source>
        <dbReference type="ARBA" id="ARBA00023136"/>
    </source>
</evidence>
<protein>
    <submittedName>
        <fullName evidence="7">DUF423 domain-containing protein</fullName>
    </submittedName>
</protein>
<evidence type="ECO:0000313" key="7">
    <source>
        <dbReference type="EMBL" id="MDT0559664.1"/>
    </source>
</evidence>
<organism evidence="7 8">
    <name type="scientific">Microcosmobacter mediterraneus</name>
    <dbReference type="NCBI Taxonomy" id="3075607"/>
    <lineage>
        <taxon>Bacteria</taxon>
        <taxon>Pseudomonadati</taxon>
        <taxon>Bacteroidota</taxon>
        <taxon>Flavobacteriia</taxon>
        <taxon>Flavobacteriales</taxon>
        <taxon>Flavobacteriaceae</taxon>
        <taxon>Microcosmobacter</taxon>
    </lineage>
</organism>
<feature type="transmembrane region" description="Helical" evidence="6">
    <location>
        <begin position="101"/>
        <end position="124"/>
    </location>
</feature>
<dbReference type="Pfam" id="PF04241">
    <property type="entry name" value="DUF423"/>
    <property type="match status" value="1"/>
</dbReference>
<proteinExistence type="inferred from homology"/>
<keyword evidence="8" id="KW-1185">Reference proteome</keyword>
<dbReference type="InterPro" id="IPR006696">
    <property type="entry name" value="DUF423"/>
</dbReference>
<evidence type="ECO:0000256" key="4">
    <source>
        <dbReference type="ARBA" id="ARBA00022989"/>
    </source>
</evidence>